<dbReference type="EMBL" id="NIZV01000311">
    <property type="protein sequence ID" value="RSL94859.1"/>
    <property type="molecule type" value="Genomic_DNA"/>
</dbReference>
<dbReference type="InterPro" id="IPR017441">
    <property type="entry name" value="Protein_kinase_ATP_BS"/>
</dbReference>
<evidence type="ECO:0000259" key="6">
    <source>
        <dbReference type="PROSITE" id="PS50011"/>
    </source>
</evidence>
<dbReference type="Pfam" id="PF00069">
    <property type="entry name" value="Pkinase"/>
    <property type="match status" value="1"/>
</dbReference>
<dbReference type="InterPro" id="IPR011009">
    <property type="entry name" value="Kinase-like_dom_sf"/>
</dbReference>
<dbReference type="PANTHER" id="PTHR46082">
    <property type="entry name" value="ATP/GTP-BINDING PROTEIN-RELATED"/>
    <property type="match status" value="1"/>
</dbReference>
<keyword evidence="1" id="KW-0418">Kinase</keyword>
<feature type="domain" description="Protein kinase" evidence="6">
    <location>
        <begin position="842"/>
        <end position="1169"/>
    </location>
</feature>
<evidence type="ECO:0000256" key="4">
    <source>
        <dbReference type="PROSITE-ProRule" id="PRU10141"/>
    </source>
</evidence>
<dbReference type="PANTHER" id="PTHR46082:SF11">
    <property type="entry name" value="AAA+ ATPASE DOMAIN-CONTAINING PROTEIN-RELATED"/>
    <property type="match status" value="1"/>
</dbReference>
<keyword evidence="8" id="KW-1185">Reference proteome</keyword>
<feature type="binding site" evidence="4">
    <location>
        <position position="870"/>
    </location>
    <ligand>
        <name>ATP</name>
        <dbReference type="ChEBI" id="CHEBI:30616"/>
    </ligand>
</feature>
<dbReference type="SMART" id="SM00028">
    <property type="entry name" value="TPR"/>
    <property type="match status" value="3"/>
</dbReference>
<dbReference type="Gene3D" id="1.25.40.10">
    <property type="entry name" value="Tetratricopeptide repeat domain"/>
    <property type="match status" value="3"/>
</dbReference>
<dbReference type="Gene3D" id="3.30.200.20">
    <property type="entry name" value="Phosphorylase Kinase, domain 1"/>
    <property type="match status" value="1"/>
</dbReference>
<evidence type="ECO:0000256" key="3">
    <source>
        <dbReference type="ARBA" id="ARBA00022840"/>
    </source>
</evidence>
<protein>
    <recommendedName>
        <fullName evidence="6">Protein kinase domain-containing protein</fullName>
    </recommendedName>
</protein>
<dbReference type="SUPFAM" id="SSF56112">
    <property type="entry name" value="Protein kinase-like (PK-like)"/>
    <property type="match status" value="2"/>
</dbReference>
<dbReference type="GO" id="GO:0005524">
    <property type="term" value="F:ATP binding"/>
    <property type="evidence" value="ECO:0007669"/>
    <property type="project" value="UniProtKB-UniRule"/>
</dbReference>
<keyword evidence="1" id="KW-0808">Transferase</keyword>
<reference evidence="7 8" key="1">
    <citation type="submission" date="2017-06" db="EMBL/GenBank/DDBJ databases">
        <title>Cmopartive genomic analysis of Ambrosia Fusariam Clade fungi.</title>
        <authorList>
            <person name="Stajich J.E."/>
            <person name="Carrillo J."/>
            <person name="Kijimoto T."/>
            <person name="Eskalen A."/>
            <person name="O'Donnell K."/>
            <person name="Kasson M."/>
        </authorList>
    </citation>
    <scope>NUCLEOTIDE SEQUENCE [LARGE SCALE GENOMIC DNA]</scope>
    <source>
        <strain evidence="7 8">NRRL 20438</strain>
    </source>
</reference>
<keyword evidence="2 4" id="KW-0547">Nucleotide-binding</keyword>
<keyword evidence="1" id="KW-0723">Serine/threonine-protein kinase</keyword>
<evidence type="ECO:0000313" key="7">
    <source>
        <dbReference type="EMBL" id="RSL94859.1"/>
    </source>
</evidence>
<proteinExistence type="predicted"/>
<feature type="region of interest" description="Disordered" evidence="5">
    <location>
        <begin position="1262"/>
        <end position="1287"/>
    </location>
</feature>
<dbReference type="InterPro" id="IPR000719">
    <property type="entry name" value="Prot_kinase_dom"/>
</dbReference>
<dbReference type="PROSITE" id="PS50011">
    <property type="entry name" value="PROTEIN_KINASE_DOM"/>
    <property type="match status" value="2"/>
</dbReference>
<accession>A0A428SYJ0</accession>
<sequence length="1747" mass="197680">MTIIANVTPVDEAPASYGNIPLTPHLASLSSPFVGKSKAQLDSLVSQDALLRAEQLDSNMVVSELGHHFLPTATVATILTRPAVREALLELDCQPDERLGLEGDVWQYGRKVFAILILMREEDHIVEFRHHGALDDRLPLSQDEAGRVAGDIGSSFASQYQWRLLPRHFLERMWEHHVEFRNQDILPFIGEPSYLTKGGFGEIYRVEILPSQQALLPPDTDSTFKGKEVYVIKKKLKSKEMTEAVHHERMCLRLLNQLQHPNIIRLLGSYTYRGEHNFLFPCLDMDLEAFLQRDDRYGQFEHDVTFFAALRGLSSALSKTHQLHLSQECHGVDFEAIGYHHDLRPKNVLVSKETLVLADFGLGNLKTAEDQSMTTWKPTTGDYLAPECMDSKMRRQDVNRAIDVWAFGCLVAEVVTYMTKGSKGIKEFRARRLTPGRASGWSDSGFYHPDGHVKDEVTTWLDGITQDCLDKSLLPSLVKLLLMALAKDPTHRPKISSICQTLTFLSLKAHFSAVHQQLLDLEGRESQHESRRANIWFLRQRLCAWGLVLALDKDSASVDLTAFLDQLYDQAIVKMVALFHMLKGSPEGQVLADADARSIIESEIDQLVEDLWNLLPTKVRGQAEDYWHQAVLSTDSPDEIEGVYNTLKSRYTAYDIAGAMALMKKFQLGTLHPGSIQSVDKPCRLSWDDIKLNSSSGAGHVFGRHRDQKSVLVEEFTFTSHRVEPTQRTLVLDLKAKSLSVDPKPEGLRTLKCLGALEANSSRGYGLVFEYPEGEESTPTTLLQYLILGEKSTRGHPFLGNRFKLAFALADFFKEFHAIGWMHEAFNARNALRIDFVPVSWDRGRTIIGSGATSKVQEAFINPNTGFAFKRANQSKTDAETYKALVNEIMVLSHPLIRNHPNISQLQGFCWEVSEEDDKSWPVLIFEKAPFGDLLDFSRSREGTEISFAERLELCVDIGTAILDLHLNGMYASQLVTQTAVKSLVGIIHGDIKPENVLVFKEDGTYGARVIDFGYSTLYADNHRCIKLPISYPWNAPENNRQSKEWTLPDAKRADTYSFAMVCLWFLFQPYFSGSKPLPPTISNSIMEEFVPEQEQSPLHDIHVLDTLKISNEKLLLLSCQLLAAEDSLEDSKRDILQAFFRTSLSRNPEDREASLGTFIENFGTHRLPYGCLETAMQQMCATDFKLLESLTDFYRCDYRVRSHIFQRLVELHLIDPTSVAEQLATCHYIGFGSPRDEVKLAETLPGDEQATQRVRIAFAERPRSRAPSLSEPTDPDEPADMDEGRPKFRATTLSGLVDLGLFSPPSTNMISYGKRNSETAIERLLQEAKDLNHIAEPGDELVNALQLQVISIYIDLGRSEEAEQLCLELLETNERARREGDFQTLEIMQTLSQIHQDEGQWQKSEDIVLRQISIMKRRRISGQRLERSLVDLAAIYAHQGRYQAALKIQLRQRLVNERLLGEEHRDTQESTSQLAFTYWASGQWDEAEELMLTVVDVCKKLYGEEHPETLDRVLFLARVQIDKHRWKEADVLCASAVPASRRVLGEEDPVTLRLTEYLATARLNQGHLEEAQNMAVSLIETSLRIHDTDILKAGEHITVLALVRSKQRRWADAGVLFAGVLEEFRSAFGRKHRVTLRAMANLAGLHLDSGRLSEAEEMYTELLRLQKKALADDHPETLRTMANLAEIYLKQEDWEKAAVTYKEVILANERVDEDSPARGLYGLKIVQALRGLGEDEEADEVEKLLS</sequence>
<dbReference type="InterPro" id="IPR001245">
    <property type="entry name" value="Ser-Thr/Tyr_kinase_cat_dom"/>
</dbReference>
<organism evidence="7 8">
    <name type="scientific">Fusarium ambrosium</name>
    <dbReference type="NCBI Taxonomy" id="131363"/>
    <lineage>
        <taxon>Eukaryota</taxon>
        <taxon>Fungi</taxon>
        <taxon>Dikarya</taxon>
        <taxon>Ascomycota</taxon>
        <taxon>Pezizomycotina</taxon>
        <taxon>Sordariomycetes</taxon>
        <taxon>Hypocreomycetidae</taxon>
        <taxon>Hypocreales</taxon>
        <taxon>Nectriaceae</taxon>
        <taxon>Fusarium</taxon>
        <taxon>Fusarium solani species complex</taxon>
    </lineage>
</organism>
<dbReference type="SUPFAM" id="SSF48452">
    <property type="entry name" value="TPR-like"/>
    <property type="match status" value="3"/>
</dbReference>
<dbReference type="Proteomes" id="UP000288429">
    <property type="component" value="Unassembled WGS sequence"/>
</dbReference>
<dbReference type="Gene3D" id="1.10.510.10">
    <property type="entry name" value="Transferase(Phosphotransferase) domain 1"/>
    <property type="match status" value="2"/>
</dbReference>
<dbReference type="SMART" id="SM00220">
    <property type="entry name" value="S_TKc"/>
    <property type="match status" value="1"/>
</dbReference>
<dbReference type="InterPro" id="IPR008271">
    <property type="entry name" value="Ser/Thr_kinase_AS"/>
</dbReference>
<dbReference type="Pfam" id="PF13424">
    <property type="entry name" value="TPR_12"/>
    <property type="match status" value="1"/>
</dbReference>
<dbReference type="InterPro" id="IPR053137">
    <property type="entry name" value="NLR-like"/>
</dbReference>
<dbReference type="PROSITE" id="PS00108">
    <property type="entry name" value="PROTEIN_KINASE_ST"/>
    <property type="match status" value="1"/>
</dbReference>
<dbReference type="InterPro" id="IPR011990">
    <property type="entry name" value="TPR-like_helical_dom_sf"/>
</dbReference>
<dbReference type="Pfam" id="PF13374">
    <property type="entry name" value="TPR_10"/>
    <property type="match status" value="2"/>
</dbReference>
<feature type="domain" description="Protein kinase" evidence="6">
    <location>
        <begin position="189"/>
        <end position="505"/>
    </location>
</feature>
<gene>
    <name evidence="7" type="ORF">CDV31_014147</name>
</gene>
<evidence type="ECO:0000313" key="8">
    <source>
        <dbReference type="Proteomes" id="UP000288429"/>
    </source>
</evidence>
<evidence type="ECO:0000256" key="2">
    <source>
        <dbReference type="ARBA" id="ARBA00022741"/>
    </source>
</evidence>
<dbReference type="CDD" id="cd00180">
    <property type="entry name" value="PKc"/>
    <property type="match status" value="2"/>
</dbReference>
<comment type="caution">
    <text evidence="7">The sequence shown here is derived from an EMBL/GenBank/DDBJ whole genome shotgun (WGS) entry which is preliminary data.</text>
</comment>
<keyword evidence="3 4" id="KW-0067">ATP-binding</keyword>
<dbReference type="GO" id="GO:0004674">
    <property type="term" value="F:protein serine/threonine kinase activity"/>
    <property type="evidence" value="ECO:0007669"/>
    <property type="project" value="UniProtKB-KW"/>
</dbReference>
<name>A0A428SYJ0_9HYPO</name>
<evidence type="ECO:0000256" key="1">
    <source>
        <dbReference type="ARBA" id="ARBA00022527"/>
    </source>
</evidence>
<evidence type="ECO:0000256" key="5">
    <source>
        <dbReference type="SAM" id="MobiDB-lite"/>
    </source>
</evidence>
<dbReference type="PROSITE" id="PS00107">
    <property type="entry name" value="PROTEIN_KINASE_ATP"/>
    <property type="match status" value="1"/>
</dbReference>
<dbReference type="Pfam" id="PF07714">
    <property type="entry name" value="PK_Tyr_Ser-Thr"/>
    <property type="match status" value="1"/>
</dbReference>
<dbReference type="InterPro" id="IPR019734">
    <property type="entry name" value="TPR_rpt"/>
</dbReference>